<dbReference type="EMBL" id="CP014519">
    <property type="protein sequence ID" value="AMM34803.1"/>
    <property type="molecule type" value="Genomic_DNA"/>
</dbReference>
<keyword evidence="3 6" id="KW-0812">Transmembrane</keyword>
<keyword evidence="2" id="KW-1003">Cell membrane</keyword>
<evidence type="ECO:0000256" key="5">
    <source>
        <dbReference type="ARBA" id="ARBA00023136"/>
    </source>
</evidence>
<comment type="subcellular location">
    <subcellularLocation>
        <location evidence="1">Cell membrane</location>
        <topology evidence="1">Multi-pass membrane protein</topology>
    </subcellularLocation>
</comment>
<dbReference type="RefSeq" id="WP_066503166.1">
    <property type="nucleotide sequence ID" value="NZ_BJMO01000025.1"/>
</dbReference>
<dbReference type="GO" id="GO:0005886">
    <property type="term" value="C:plasma membrane"/>
    <property type="evidence" value="ECO:0007669"/>
    <property type="project" value="UniProtKB-SubCell"/>
</dbReference>
<geneLocation type="plasmid" evidence="8 9">
    <name>pSA01</name>
</geneLocation>
<dbReference type="Gene3D" id="3.40.50.300">
    <property type="entry name" value="P-loop containing nucleotide triphosphate hydrolases"/>
    <property type="match status" value="1"/>
</dbReference>
<dbReference type="Proteomes" id="UP000070134">
    <property type="component" value="Plasmid pSA01"/>
</dbReference>
<evidence type="ECO:0000256" key="1">
    <source>
        <dbReference type="ARBA" id="ARBA00004651"/>
    </source>
</evidence>
<evidence type="ECO:0000256" key="6">
    <source>
        <dbReference type="SAM" id="Phobius"/>
    </source>
</evidence>
<reference evidence="8 9" key="1">
    <citation type="submission" date="2016-02" db="EMBL/GenBank/DDBJ databases">
        <title>Complete genome of Sinomonas atrocyanea KCTC 3377.</title>
        <authorList>
            <person name="Kim K.M."/>
        </authorList>
    </citation>
    <scope>NUCLEOTIDE SEQUENCE [LARGE SCALE GENOMIC DNA]</scope>
    <source>
        <strain evidence="8 9">KCTC 3377</strain>
        <plasmid evidence="8 9">pSA01</plasmid>
    </source>
</reference>
<gene>
    <name evidence="8" type="ORF">SA2016_4151</name>
</gene>
<organism evidence="8 9">
    <name type="scientific">Sinomonas atrocyanea</name>
    <dbReference type="NCBI Taxonomy" id="37927"/>
    <lineage>
        <taxon>Bacteria</taxon>
        <taxon>Bacillati</taxon>
        <taxon>Actinomycetota</taxon>
        <taxon>Actinomycetes</taxon>
        <taxon>Micrococcales</taxon>
        <taxon>Micrococcaceae</taxon>
        <taxon>Sinomonas</taxon>
    </lineage>
</organism>
<protein>
    <submittedName>
        <fullName evidence="8">Conjugal transfer protein</fullName>
    </submittedName>
</protein>
<feature type="transmembrane region" description="Helical" evidence="6">
    <location>
        <begin position="65"/>
        <end position="90"/>
    </location>
</feature>
<feature type="transmembrane region" description="Helical" evidence="6">
    <location>
        <begin position="129"/>
        <end position="150"/>
    </location>
</feature>
<proteinExistence type="predicted"/>
<dbReference type="InterPro" id="IPR027417">
    <property type="entry name" value="P-loop_NTPase"/>
</dbReference>
<feature type="transmembrane region" description="Helical" evidence="6">
    <location>
        <begin position="12"/>
        <end position="35"/>
    </location>
</feature>
<evidence type="ECO:0000259" key="7">
    <source>
        <dbReference type="Pfam" id="PF12696"/>
    </source>
</evidence>
<evidence type="ECO:0000313" key="8">
    <source>
        <dbReference type="EMBL" id="AMM34803.1"/>
    </source>
</evidence>
<evidence type="ECO:0000256" key="4">
    <source>
        <dbReference type="ARBA" id="ARBA00022989"/>
    </source>
</evidence>
<evidence type="ECO:0000256" key="3">
    <source>
        <dbReference type="ARBA" id="ARBA00022692"/>
    </source>
</evidence>
<dbReference type="Pfam" id="PF12696">
    <property type="entry name" value="TraG-D_C"/>
    <property type="match status" value="1"/>
</dbReference>
<evidence type="ECO:0000256" key="2">
    <source>
        <dbReference type="ARBA" id="ARBA00022475"/>
    </source>
</evidence>
<name>A0A127A661_9MICC</name>
<dbReference type="KEGG" id="satk:SA2016_4151"/>
<keyword evidence="8" id="KW-0614">Plasmid</keyword>
<dbReference type="PANTHER" id="PTHR37937:SF1">
    <property type="entry name" value="CONJUGATIVE TRANSFER: DNA TRANSPORT"/>
    <property type="match status" value="1"/>
</dbReference>
<dbReference type="AlphaFoldDB" id="A0A127A661"/>
<keyword evidence="9" id="KW-1185">Reference proteome</keyword>
<evidence type="ECO:0000313" key="9">
    <source>
        <dbReference type="Proteomes" id="UP000070134"/>
    </source>
</evidence>
<keyword evidence="5 6" id="KW-0472">Membrane</keyword>
<dbReference type="InterPro" id="IPR032689">
    <property type="entry name" value="TraG-D_C"/>
</dbReference>
<dbReference type="InterPro" id="IPR051539">
    <property type="entry name" value="T4SS-coupling_protein"/>
</dbReference>
<dbReference type="SUPFAM" id="SSF52540">
    <property type="entry name" value="P-loop containing nucleoside triphosphate hydrolases"/>
    <property type="match status" value="1"/>
</dbReference>
<dbReference type="CDD" id="cd01127">
    <property type="entry name" value="TrwB_TraG_TraD_VirD4"/>
    <property type="match status" value="1"/>
</dbReference>
<sequence length="653" mass="70332">MQQRRTSHVAPGTWALFMGIGLVVAVVLVVDAGVYGGSWVSRDGQKLPLNPMEAPFGLIAGRLRWSAASTGCLAAVLVLMALLVALVAWFRVRAAKGRSRVDYKAAQMGRGKDIAMLTERGARRAARRFGLTWPGIFLGISVAGLSRLVADVESVALSIFGPRQGKSTSQVIPAVLDAPGAVVSTSNKPDVIDATRLPRRLKGTVWAFNPQKISPDRASWWWNPLSYVVDDEHAQKLADIFKVAGRGPNTKGEDPYFDNEGRDMLAALLLAAALGKKPIVTVYDWITGGNVGMKEPQAILAAAEDGKYAAYGLALEAQLQLDPGQRDGIVGTAKAMCAVLKFTGVRDWVNPTGPDDARPQFSPAQFVRGTDTLYLLSKEGGGSAAALTTALTVAVADAAEAHAMTQPFRRLPVPLVFALDEIANVCVWKDLPDKYSHFGSKGLLPIAWLQSYSQGEELWGEKGMRKIYSSATVKVIGSGLDEEGFLRQVSSTLGEYRYDTVNVTAGDRRSVSTSPDGGKEHIWTVGDLAAMPIGRAIVKRAGAPGALIKTVRWMDTPHADAVWFSLDINDPTPESAKKAAEAQARRTAWTPFERLVLGRTGEKPDALVDAYRAALNMQQNSSLQMQQPINTVPQPMPAKATAASKWLQAARHD</sequence>
<dbReference type="PANTHER" id="PTHR37937">
    <property type="entry name" value="CONJUGATIVE TRANSFER: DNA TRANSPORT"/>
    <property type="match status" value="1"/>
</dbReference>
<feature type="domain" description="TraD/TraG TraM recognition site" evidence="7">
    <location>
        <begin position="414"/>
        <end position="532"/>
    </location>
</feature>
<accession>A0A127A661</accession>
<keyword evidence="4 6" id="KW-1133">Transmembrane helix</keyword>
<dbReference type="OrthoDB" id="226701at2"/>